<sequence length="74" mass="7828">MAGGGTKDKHVCHLPPCCDTQLPGLEGWPSGTPEGEMRFGDAKAMVARNAKRLIGLRQTPSGHGVFSHNTANKT</sequence>
<dbReference type="AlphaFoldDB" id="A0A1G2HG82"/>
<gene>
    <name evidence="1" type="ORF">A3F94_01470</name>
</gene>
<name>A0A1G2HG82_9BACT</name>
<accession>A0A1G2HG82</accession>
<dbReference type="EMBL" id="MHOK01000022">
    <property type="protein sequence ID" value="OGZ61502.1"/>
    <property type="molecule type" value="Genomic_DNA"/>
</dbReference>
<organism evidence="1 2">
    <name type="scientific">Candidatus Spechtbacteria bacterium RIFCSPLOWO2_12_FULL_38_22</name>
    <dbReference type="NCBI Taxonomy" id="1802165"/>
    <lineage>
        <taxon>Bacteria</taxon>
        <taxon>Candidatus Spechtiibacteriota</taxon>
    </lineage>
</organism>
<comment type="caution">
    <text evidence="1">The sequence shown here is derived from an EMBL/GenBank/DDBJ whole genome shotgun (WGS) entry which is preliminary data.</text>
</comment>
<proteinExistence type="predicted"/>
<reference evidence="1 2" key="1">
    <citation type="journal article" date="2016" name="Nat. Commun.">
        <title>Thousands of microbial genomes shed light on interconnected biogeochemical processes in an aquifer system.</title>
        <authorList>
            <person name="Anantharaman K."/>
            <person name="Brown C.T."/>
            <person name="Hug L.A."/>
            <person name="Sharon I."/>
            <person name="Castelle C.J."/>
            <person name="Probst A.J."/>
            <person name="Thomas B.C."/>
            <person name="Singh A."/>
            <person name="Wilkins M.J."/>
            <person name="Karaoz U."/>
            <person name="Brodie E.L."/>
            <person name="Williams K.H."/>
            <person name="Hubbard S.S."/>
            <person name="Banfield J.F."/>
        </authorList>
    </citation>
    <scope>NUCLEOTIDE SEQUENCE [LARGE SCALE GENOMIC DNA]</scope>
</reference>
<evidence type="ECO:0000313" key="1">
    <source>
        <dbReference type="EMBL" id="OGZ61502.1"/>
    </source>
</evidence>
<dbReference type="Proteomes" id="UP000176770">
    <property type="component" value="Unassembled WGS sequence"/>
</dbReference>
<protein>
    <submittedName>
        <fullName evidence="1">Uncharacterized protein</fullName>
    </submittedName>
</protein>
<evidence type="ECO:0000313" key="2">
    <source>
        <dbReference type="Proteomes" id="UP000176770"/>
    </source>
</evidence>